<name>S8AB51_DACHA</name>
<dbReference type="OrthoDB" id="5986190at2759"/>
<dbReference type="InterPro" id="IPR025676">
    <property type="entry name" value="Clr5_dom"/>
</dbReference>
<reference evidence="2 3" key="1">
    <citation type="journal article" date="2013" name="PLoS Genet.">
        <title>Genomic mechanisms accounting for the adaptation to parasitism in nematode-trapping fungi.</title>
        <authorList>
            <person name="Meerupati T."/>
            <person name="Andersson K.M."/>
            <person name="Friman E."/>
            <person name="Kumar D."/>
            <person name="Tunlid A."/>
            <person name="Ahren D."/>
        </authorList>
    </citation>
    <scope>NUCLEOTIDE SEQUENCE [LARGE SCALE GENOMIC DNA]</scope>
    <source>
        <strain evidence="2 3">CBS 200.50</strain>
    </source>
</reference>
<dbReference type="AlphaFoldDB" id="S8AB51"/>
<sequence>MPPDRTVQRKERERAIPAWEWESVKSDFVTLYTVNKLSLSECISSMKTDQGFVASRRQYLAKIREWNIDKNIKAPEMRAAIRKVLERWVLEGKDTNVRVRGREIDKDKIKRFLRRQFPPTETSNQLEMPRGILYDINEDNEARTTDLSRNYPPPSSIYRYNRWAMVEESLQIKLGSPEASVWLQGSPSPGLGICSPAPGKKGCYSPSVVALLPRTNAVDKQAESTTSEFEVDISVQSRAEEMVGPVQLLWEINTYYQDDGEVNVAPNAIVLCPKKLTPVIRASSRQLWLLLIPELARSIKERYPRRVWQICFVIMSTAIERFLGDVLKHMNDYGEQPGSHMVIFYHPCGSIQETYRCSDCLENPQFSRMRRRWKKILNDGTMLTAAADYNVPDFSVDRSIWIPNYSDPQAVEMSLPDKLQRAVVKIAKNVQISADKNQSRPENNHALDSWPTEVPAAETWPSEYSQHIDLTWSMPSPSSIVDQIPQNFYEALVLYQSF</sequence>
<protein>
    <recommendedName>
        <fullName evidence="1">Clr5 domain-containing protein</fullName>
    </recommendedName>
</protein>
<organism evidence="2 3">
    <name type="scientific">Dactylellina haptotyla (strain CBS 200.50)</name>
    <name type="common">Nematode-trapping fungus</name>
    <name type="synonym">Monacrosporium haptotylum</name>
    <dbReference type="NCBI Taxonomy" id="1284197"/>
    <lineage>
        <taxon>Eukaryota</taxon>
        <taxon>Fungi</taxon>
        <taxon>Dikarya</taxon>
        <taxon>Ascomycota</taxon>
        <taxon>Pezizomycotina</taxon>
        <taxon>Orbiliomycetes</taxon>
        <taxon>Orbiliales</taxon>
        <taxon>Orbiliaceae</taxon>
        <taxon>Dactylellina</taxon>
    </lineage>
</organism>
<evidence type="ECO:0000259" key="1">
    <source>
        <dbReference type="Pfam" id="PF14420"/>
    </source>
</evidence>
<proteinExistence type="predicted"/>
<comment type="caution">
    <text evidence="2">The sequence shown here is derived from an EMBL/GenBank/DDBJ whole genome shotgun (WGS) entry which is preliminary data.</text>
</comment>
<gene>
    <name evidence="2" type="ORF">H072_6028</name>
</gene>
<dbReference type="HOGENOM" id="CLU_547475_0_0_1"/>
<dbReference type="Pfam" id="PF14420">
    <property type="entry name" value="Clr5"/>
    <property type="match status" value="1"/>
</dbReference>
<evidence type="ECO:0000313" key="2">
    <source>
        <dbReference type="EMBL" id="EPS40154.1"/>
    </source>
</evidence>
<dbReference type="EMBL" id="AQGS01000434">
    <property type="protein sequence ID" value="EPS40154.1"/>
    <property type="molecule type" value="Genomic_DNA"/>
</dbReference>
<keyword evidence="3" id="KW-1185">Reference proteome</keyword>
<dbReference type="Proteomes" id="UP000015100">
    <property type="component" value="Unassembled WGS sequence"/>
</dbReference>
<dbReference type="PANTHER" id="PTHR38788:SF3">
    <property type="entry name" value="CLR5 DOMAIN-CONTAINING PROTEIN"/>
    <property type="match status" value="1"/>
</dbReference>
<evidence type="ECO:0000313" key="3">
    <source>
        <dbReference type="Proteomes" id="UP000015100"/>
    </source>
</evidence>
<feature type="domain" description="Clr5" evidence="1">
    <location>
        <begin position="18"/>
        <end position="70"/>
    </location>
</feature>
<dbReference type="STRING" id="1284197.S8AB51"/>
<accession>S8AB51</accession>
<reference evidence="3" key="2">
    <citation type="submission" date="2013-04" db="EMBL/GenBank/DDBJ databases">
        <title>Genomic mechanisms accounting for the adaptation to parasitism in nematode-trapping fungi.</title>
        <authorList>
            <person name="Ahren D.G."/>
        </authorList>
    </citation>
    <scope>NUCLEOTIDE SEQUENCE [LARGE SCALE GENOMIC DNA]</scope>
    <source>
        <strain evidence="3">CBS 200.50</strain>
    </source>
</reference>
<dbReference type="eggNOG" id="ENOG502SS6S">
    <property type="taxonomic scope" value="Eukaryota"/>
</dbReference>
<dbReference type="PANTHER" id="PTHR38788">
    <property type="entry name" value="CLR5 DOMAIN-CONTAINING PROTEIN"/>
    <property type="match status" value="1"/>
</dbReference>